<evidence type="ECO:0000256" key="6">
    <source>
        <dbReference type="PIRSR" id="PIRSR602640-2"/>
    </source>
</evidence>
<dbReference type="Pfam" id="PF01731">
    <property type="entry name" value="Arylesterase"/>
    <property type="match status" value="1"/>
</dbReference>
<feature type="binding site" evidence="6">
    <location>
        <position position="205"/>
    </location>
    <ligand>
        <name>Ca(2+)</name>
        <dbReference type="ChEBI" id="CHEBI:29108"/>
        <label>1</label>
        <note>catalytic</note>
    </ligand>
</feature>
<keyword evidence="6" id="KW-0479">Metal-binding</keyword>
<feature type="glycosylation site" description="N-linked (GlcNAc...) asparagine" evidence="7">
    <location>
        <position position="315"/>
    </location>
</feature>
<evidence type="ECO:0000313" key="9">
    <source>
        <dbReference type="Proteomes" id="UP000094444"/>
    </source>
</evidence>
<evidence type="ECO:0000256" key="2">
    <source>
        <dbReference type="ARBA" id="ARBA00022801"/>
    </source>
</evidence>
<comment type="PTM">
    <text evidence="7">Glycosylated.</text>
</comment>
<evidence type="ECO:0008006" key="10">
    <source>
        <dbReference type="Google" id="ProtNLM"/>
    </source>
</evidence>
<keyword evidence="2" id="KW-0378">Hydrolase</keyword>
<gene>
    <name evidence="8" type="ORF">DHEL01_v210605</name>
</gene>
<evidence type="ECO:0000256" key="3">
    <source>
        <dbReference type="ARBA" id="ARBA00023157"/>
    </source>
</evidence>
<feature type="binding site" evidence="6">
    <location>
        <position position="58"/>
    </location>
    <ligand>
        <name>Ca(2+)</name>
        <dbReference type="ChEBI" id="CHEBI:29108"/>
        <label>1</label>
        <note>catalytic</note>
    </ligand>
</feature>
<keyword evidence="9" id="KW-1185">Reference proteome</keyword>
<feature type="binding site" evidence="6">
    <location>
        <position position="206"/>
    </location>
    <ligand>
        <name>Ca(2+)</name>
        <dbReference type="ChEBI" id="CHEBI:29108"/>
        <label>1</label>
        <note>catalytic</note>
    </ligand>
</feature>
<keyword evidence="3" id="KW-1015">Disulfide bond</keyword>
<evidence type="ECO:0000256" key="1">
    <source>
        <dbReference type="ARBA" id="ARBA00008595"/>
    </source>
</evidence>
<dbReference type="OrthoDB" id="5307922at2759"/>
<dbReference type="AlphaFoldDB" id="A0A2P5HL71"/>
<feature type="binding site" evidence="6">
    <location>
        <position position="129"/>
    </location>
    <ligand>
        <name>Ca(2+)</name>
        <dbReference type="ChEBI" id="CHEBI:29108"/>
        <label>1</label>
        <note>catalytic</note>
    </ligand>
</feature>
<dbReference type="InterPro" id="IPR011042">
    <property type="entry name" value="6-blade_b-propeller_TolB-like"/>
</dbReference>
<dbReference type="GO" id="GO:0046872">
    <property type="term" value="F:metal ion binding"/>
    <property type="evidence" value="ECO:0007669"/>
    <property type="project" value="UniProtKB-KW"/>
</dbReference>
<dbReference type="GO" id="GO:0004064">
    <property type="term" value="F:arylesterase activity"/>
    <property type="evidence" value="ECO:0007669"/>
    <property type="project" value="InterPro"/>
</dbReference>
<organism evidence="8 9">
    <name type="scientific">Diaporthe helianthi</name>
    <dbReference type="NCBI Taxonomy" id="158607"/>
    <lineage>
        <taxon>Eukaryota</taxon>
        <taxon>Fungi</taxon>
        <taxon>Dikarya</taxon>
        <taxon>Ascomycota</taxon>
        <taxon>Pezizomycotina</taxon>
        <taxon>Sordariomycetes</taxon>
        <taxon>Sordariomycetidae</taxon>
        <taxon>Diaporthales</taxon>
        <taxon>Diaporthaceae</taxon>
        <taxon>Diaporthe</taxon>
    </lineage>
</organism>
<reference evidence="8" key="1">
    <citation type="submission" date="2017-09" db="EMBL/GenBank/DDBJ databases">
        <title>Polyketide synthases of a Diaporthe helianthi virulent isolate.</title>
        <authorList>
            <person name="Baroncelli R."/>
        </authorList>
    </citation>
    <scope>NUCLEOTIDE SEQUENCE [LARGE SCALE GENOMIC DNA]</scope>
    <source>
        <strain evidence="8">7/96</strain>
    </source>
</reference>
<dbReference type="EMBL" id="MAVT02001410">
    <property type="protein sequence ID" value="POS70999.1"/>
    <property type="molecule type" value="Genomic_DNA"/>
</dbReference>
<keyword evidence="4 7" id="KW-0325">Glycoprotein</keyword>
<keyword evidence="6" id="KW-0106">Calcium</keyword>
<dbReference type="SUPFAM" id="SSF63829">
    <property type="entry name" value="Calcium-dependent phosphotriesterase"/>
    <property type="match status" value="1"/>
</dbReference>
<feature type="binding site" evidence="6">
    <location>
        <position position="314"/>
    </location>
    <ligand>
        <name>Ca(2+)</name>
        <dbReference type="ChEBI" id="CHEBI:29108"/>
        <label>1</label>
        <note>catalytic</note>
    </ligand>
</feature>
<feature type="binding site" evidence="6">
    <location>
        <position position="315"/>
    </location>
    <ligand>
        <name>Ca(2+)</name>
        <dbReference type="ChEBI" id="CHEBI:29108"/>
        <label>1</label>
        <note>catalytic</note>
    </ligand>
</feature>
<evidence type="ECO:0000256" key="7">
    <source>
        <dbReference type="PIRSR" id="PIRSR602640-4"/>
    </source>
</evidence>
<dbReference type="PANTHER" id="PTHR11799">
    <property type="entry name" value="PARAOXONASE"/>
    <property type="match status" value="1"/>
</dbReference>
<accession>A0A2P5HL71</accession>
<dbReference type="Gene3D" id="2.120.10.30">
    <property type="entry name" value="TolB, C-terminal domain"/>
    <property type="match status" value="1"/>
</dbReference>
<evidence type="ECO:0000256" key="4">
    <source>
        <dbReference type="ARBA" id="ARBA00023180"/>
    </source>
</evidence>
<comment type="cofactor">
    <cofactor evidence="6">
        <name>Ca(2+)</name>
        <dbReference type="ChEBI" id="CHEBI:29108"/>
    </cofactor>
    <text evidence="6">Binds 2 calcium ions per subunit.</text>
</comment>
<feature type="binding site" evidence="6">
    <location>
        <position position="267"/>
    </location>
    <ligand>
        <name>Ca(2+)</name>
        <dbReference type="ChEBI" id="CHEBI:29108"/>
        <label>1</label>
        <note>catalytic</note>
    </ligand>
</feature>
<dbReference type="Proteomes" id="UP000094444">
    <property type="component" value="Unassembled WGS sequence"/>
</dbReference>
<dbReference type="InParanoid" id="A0A2P5HL71"/>
<sequence length="427" mass="46232">MATTGILMAGLTGLAAFLYGPTTHRFLSKIGTFRELSSTPLSNPDDLVVLRDTTHCEDVHYYAPAHTLFTACEDVNETRFKWFPPLGAFGDASVAWNSKGSIHIIDPETRENKRLTFENFDGPFITHGIDVIPDPEKPASEAVYIFAVNHVPNEAVYPRDGSPPESDPGTAPKAASRIEVFHHTIGVGAVKHIRTIAHPLIKTPNDIVAVSPTELYVSNDHYYYDGYMRHLEDSFPGATWSNVIRASVSDDGKVEASVALNKLWNPNGMGHGRTPDEILVTSAVGGIMWVGKLGTSDAKVIDVTETIDLDVTTDNPSYYSDPFASAGDDASGFVLPGLARAIDLSKIGHLPGGREGATGWLVTPSKNVTGDWDKRKLWEDDGNIVRNAATAVLVGIDPKKEGGKKKAWLYVTGFSSENMAAVKVDLS</sequence>
<comment type="similarity">
    <text evidence="1">Belongs to the paraoxonase family.</text>
</comment>
<evidence type="ECO:0000256" key="5">
    <source>
        <dbReference type="PIRSR" id="PIRSR602640-1"/>
    </source>
</evidence>
<dbReference type="PANTHER" id="PTHR11799:SF12">
    <property type="entry name" value="PARAOXONASE-RELATED"/>
    <property type="match status" value="1"/>
</dbReference>
<dbReference type="InterPro" id="IPR002640">
    <property type="entry name" value="Arylesterase"/>
</dbReference>
<proteinExistence type="inferred from homology"/>
<name>A0A2P5HL71_DIAHE</name>
<dbReference type="InterPro" id="IPR051288">
    <property type="entry name" value="Serum_paraoxonase/arylesterase"/>
</dbReference>
<comment type="caution">
    <text evidence="8">The sequence shown here is derived from an EMBL/GenBank/DDBJ whole genome shotgun (WGS) entry which is preliminary data.</text>
</comment>
<feature type="active site" description="Proton acceptor" evidence="5">
    <location>
        <position position="127"/>
    </location>
</feature>
<protein>
    <recommendedName>
        <fullName evidence="10">Serum paraoxonase/arylesterase</fullName>
    </recommendedName>
</protein>
<evidence type="ECO:0000313" key="8">
    <source>
        <dbReference type="EMBL" id="POS70999.1"/>
    </source>
</evidence>